<protein>
    <submittedName>
        <fullName evidence="1">(Mediterranean fruit fly) hypothetical protein</fullName>
    </submittedName>
</protein>
<comment type="caution">
    <text evidence="1">The sequence shown here is derived from an EMBL/GenBank/DDBJ whole genome shotgun (WGS) entry which is preliminary data.</text>
</comment>
<evidence type="ECO:0000313" key="1">
    <source>
        <dbReference type="EMBL" id="CAD7005613.1"/>
    </source>
</evidence>
<sequence>MPNTFPNAKTKINALSYRISHTHNTYTQHTYFRICIHMHVYIYEKVGMSVKRYESRGYLAATPRQRTFKVNKMQIQCQYSSSTYKTSNSIAFVVEQHFAEGKSFLFIN</sequence>
<dbReference type="EMBL" id="CAJHJT010000034">
    <property type="protein sequence ID" value="CAD7005613.1"/>
    <property type="molecule type" value="Genomic_DNA"/>
</dbReference>
<proteinExistence type="predicted"/>
<organism evidence="1 2">
    <name type="scientific">Ceratitis capitata</name>
    <name type="common">Mediterranean fruit fly</name>
    <name type="synonym">Tephritis capitata</name>
    <dbReference type="NCBI Taxonomy" id="7213"/>
    <lineage>
        <taxon>Eukaryota</taxon>
        <taxon>Metazoa</taxon>
        <taxon>Ecdysozoa</taxon>
        <taxon>Arthropoda</taxon>
        <taxon>Hexapoda</taxon>
        <taxon>Insecta</taxon>
        <taxon>Pterygota</taxon>
        <taxon>Neoptera</taxon>
        <taxon>Endopterygota</taxon>
        <taxon>Diptera</taxon>
        <taxon>Brachycera</taxon>
        <taxon>Muscomorpha</taxon>
        <taxon>Tephritoidea</taxon>
        <taxon>Tephritidae</taxon>
        <taxon>Ceratitis</taxon>
        <taxon>Ceratitis</taxon>
    </lineage>
</organism>
<name>A0A811V7N7_CERCA</name>
<accession>A0A811V7N7</accession>
<dbReference type="AlphaFoldDB" id="A0A811V7N7"/>
<keyword evidence="2" id="KW-1185">Reference proteome</keyword>
<dbReference type="Proteomes" id="UP000606786">
    <property type="component" value="Unassembled WGS sequence"/>
</dbReference>
<evidence type="ECO:0000313" key="2">
    <source>
        <dbReference type="Proteomes" id="UP000606786"/>
    </source>
</evidence>
<reference evidence="1" key="1">
    <citation type="submission" date="2020-11" db="EMBL/GenBank/DDBJ databases">
        <authorList>
            <person name="Whitehead M."/>
        </authorList>
    </citation>
    <scope>NUCLEOTIDE SEQUENCE</scope>
    <source>
        <strain evidence="1">EGII</strain>
    </source>
</reference>
<gene>
    <name evidence="1" type="ORF">CCAP1982_LOCUS13972</name>
</gene>